<evidence type="ECO:0000313" key="3">
    <source>
        <dbReference type="EMBL" id="XDQ78293.1"/>
    </source>
</evidence>
<feature type="chain" id="PRO_5044208293" description="DUF5666 domain-containing protein" evidence="2">
    <location>
        <begin position="28"/>
        <end position="311"/>
    </location>
</feature>
<name>A0AB39TGA7_9ACTN</name>
<dbReference type="RefSeq" id="WP_369182785.1">
    <property type="nucleotide sequence ID" value="NZ_CP163445.1"/>
</dbReference>
<reference evidence="3" key="1">
    <citation type="submission" date="2024-07" db="EMBL/GenBank/DDBJ databases">
        <authorList>
            <person name="Yu S.T."/>
        </authorList>
    </citation>
    <scope>NUCLEOTIDE SEQUENCE</scope>
    <source>
        <strain evidence="3">Y1</strain>
    </source>
</reference>
<feature type="region of interest" description="Disordered" evidence="1">
    <location>
        <begin position="270"/>
        <end position="311"/>
    </location>
</feature>
<sequence length="311" mass="32416">MKRRTRAVRALPAALIAVALCTGQAFAAEPAPDDQPQAQAFDGDTPLPDAPALAHGCGQDYGCSFRVIPGLSRELTTGVVSVGNAAINCTNKPITVERTVVLENSTKDNISGEISGSVTLTGTIDNTTTVGGSIAGSNTTTVNHTDHTPPKDKGPNSEISNGGSVNVSGNVAGSAALKLSAQASFQSAFKATWSHEWRQVVTETTQVKFTVKSGDELQFGTLNAMTRTVGELSVDGAAKLIKNVIVDSPSTVNVSTVVAQTFSATDKCLSMRPPGRSLPSEPIEAPPRTDGARPVEQYRLTPEGSWAALDR</sequence>
<protein>
    <recommendedName>
        <fullName evidence="4">DUF5666 domain-containing protein</fullName>
    </recommendedName>
</protein>
<dbReference type="EMBL" id="CP163445">
    <property type="protein sequence ID" value="XDQ78293.1"/>
    <property type="molecule type" value="Genomic_DNA"/>
</dbReference>
<feature type="signal peptide" evidence="2">
    <location>
        <begin position="1"/>
        <end position="27"/>
    </location>
</feature>
<feature type="region of interest" description="Disordered" evidence="1">
    <location>
        <begin position="131"/>
        <end position="165"/>
    </location>
</feature>
<organism evidence="3">
    <name type="scientific">Streptomyces sp. Y1</name>
    <dbReference type="NCBI Taxonomy" id="3238634"/>
    <lineage>
        <taxon>Bacteria</taxon>
        <taxon>Bacillati</taxon>
        <taxon>Actinomycetota</taxon>
        <taxon>Actinomycetes</taxon>
        <taxon>Kitasatosporales</taxon>
        <taxon>Streptomycetaceae</taxon>
        <taxon>Streptomyces</taxon>
    </lineage>
</organism>
<dbReference type="AlphaFoldDB" id="A0AB39TGA7"/>
<feature type="compositionally biased region" description="Polar residues" evidence="1">
    <location>
        <begin position="131"/>
        <end position="143"/>
    </location>
</feature>
<evidence type="ECO:0008006" key="4">
    <source>
        <dbReference type="Google" id="ProtNLM"/>
    </source>
</evidence>
<keyword evidence="2" id="KW-0732">Signal</keyword>
<evidence type="ECO:0000256" key="1">
    <source>
        <dbReference type="SAM" id="MobiDB-lite"/>
    </source>
</evidence>
<accession>A0AB39TGA7</accession>
<feature type="compositionally biased region" description="Basic and acidic residues" evidence="1">
    <location>
        <begin position="144"/>
        <end position="155"/>
    </location>
</feature>
<proteinExistence type="predicted"/>
<evidence type="ECO:0000256" key="2">
    <source>
        <dbReference type="SAM" id="SignalP"/>
    </source>
</evidence>
<gene>
    <name evidence="3" type="ORF">AB2U05_07270</name>
</gene>